<reference evidence="3" key="1">
    <citation type="submission" date="2021-12" db="EMBL/GenBank/DDBJ databases">
        <authorList>
            <person name="Cha I.-T."/>
            <person name="Lee K.-E."/>
            <person name="Park S.-J."/>
        </authorList>
    </citation>
    <scope>NUCLEOTIDE SEQUENCE</scope>
    <source>
        <strain evidence="3">YSM-43</strain>
    </source>
</reference>
<sequence>MKKIIYLLTLIPFLALGQSPDQNWVKTITYKQPTATPIPNPDVSVANVQVSYFDGLGRPIQQVAHQQSNSGKDIVTHIEYDEFGRQTKEYLPFPNQTASLNYVNSTTTLTELNTFYSTYNGGTTNPYSEKELEASPLNRVFKQAAPGDPWAMGQGKEIKLEYDTNLANDVRSYQANATWNAALGLYTISIQDLGYYAPAQLYVTITKDENWTSGKNNTTEEYKDKEGQVVLKRTFNNNTPHETYYIYDQFGNLTYVIPPLAEGIASQANLDNLGYQYKYDHRNRLVEKKLPGKQWEFIIYDKLDRPVATGPAFAPFSGDPNIGWMITKYDLFSRVAYTGWYSATYPNSNGRKQMQDLYNNQSTISESKGNETINYVSTGYTNTTFPTTGFYLLTVNYYDDYAYPNAPNPVPTQVEGQTIASNVKGLPTGSWTRVLTSGGEFKGETSYTLYDDRYRPVRVYTSNHLGGFTQVDSKLDWAGKTEYTVTTHKYDTNATVLTVTDRFSYSPQDRLTQHKQQINSLQEQLIAQNTYDELGQLISKKVGGTNVSPSATGLQKVDYTYNVRGWLKSINDVNDITTENDLFAFKINYNDPENATALFNGNISETFWKTGNDNIARKYSYDYDHLNRLINATYKKGIASLNSYGESQTYDKNGNIQSLQRFGEFDDVDYTLQIDDLAYTYHTENKNQLLKVFDSTNNPRGFKDDGNGIADPTDDYTYDANGNMTKDDNKGITNIIYNHLNLPVKIQFDNGNKIDYIYNATGIKVEKKITKNNTLANQTTYLQGGFQYVGTSLQMFPHAEGYVSVVEINGANRYNYVFNYTDHLGNIRLSYSTDPSTKALEILEENNYYPFGLKHANYNMSRKAYYKSGGDLVLEEPCPSCPIDFKYNYKYNGKEYQDELGLNFYDYGARNYDPALGRWMNIDPLAEQMRRHSPYNYAFNNPMRFTDPDGMAPDDVIIIGSQSKQALKQLNASTSLNITRDKKTGKLSATGEAKTDADKELLNAINDDGINVVLFATDKNFVNNNGQEEALIGGDFGGSKIEEDGTITAYQTINPKHTKIIESVTGAGKGVIALHEVLEAYIGAKENPGASSSDSNAYVNAHNKAESLDSRRANHKYNVDQIPTNVNTNSMTATLRVDVSRTSGWGRKKLFQQDNVRVKPKRFRQ</sequence>
<keyword evidence="4" id="KW-1185">Reference proteome</keyword>
<accession>A0ABY4HIB6</accession>
<evidence type="ECO:0000313" key="4">
    <source>
        <dbReference type="Proteomes" id="UP000830454"/>
    </source>
</evidence>
<dbReference type="EMBL" id="CP090145">
    <property type="protein sequence ID" value="UOX32285.1"/>
    <property type="molecule type" value="Genomic_DNA"/>
</dbReference>
<dbReference type="InterPro" id="IPR045619">
    <property type="entry name" value="DUF6443"/>
</dbReference>
<gene>
    <name evidence="3" type="ORF">LXD69_09480</name>
</gene>
<dbReference type="PANTHER" id="PTHR32305:SF15">
    <property type="entry name" value="PROTEIN RHSA-RELATED"/>
    <property type="match status" value="1"/>
</dbReference>
<evidence type="ECO:0000259" key="2">
    <source>
        <dbReference type="Pfam" id="PF20041"/>
    </source>
</evidence>
<evidence type="ECO:0000313" key="3">
    <source>
        <dbReference type="EMBL" id="UOX32285.1"/>
    </source>
</evidence>
<dbReference type="PANTHER" id="PTHR32305">
    <property type="match status" value="1"/>
</dbReference>
<dbReference type="Proteomes" id="UP000830454">
    <property type="component" value="Chromosome"/>
</dbReference>
<name>A0ABY4HIB6_9FLAO</name>
<dbReference type="Pfam" id="PF20041">
    <property type="entry name" value="DUF6443"/>
    <property type="match status" value="1"/>
</dbReference>
<dbReference type="Gene3D" id="2.180.10.10">
    <property type="entry name" value="RHS repeat-associated core"/>
    <property type="match status" value="1"/>
</dbReference>
<feature type="chain" id="PRO_5046564744" evidence="1">
    <location>
        <begin position="18"/>
        <end position="1165"/>
    </location>
</feature>
<keyword evidence="1" id="KW-0732">Signal</keyword>
<feature type="signal peptide" evidence="1">
    <location>
        <begin position="1"/>
        <end position="17"/>
    </location>
</feature>
<dbReference type="InterPro" id="IPR022385">
    <property type="entry name" value="Rhs_assc_core"/>
</dbReference>
<protein>
    <submittedName>
        <fullName evidence="3">RHS repeat-associated core domain-containing protein</fullName>
    </submittedName>
</protein>
<evidence type="ECO:0000256" key="1">
    <source>
        <dbReference type="SAM" id="SignalP"/>
    </source>
</evidence>
<reference evidence="3" key="2">
    <citation type="submission" date="2022-04" db="EMBL/GenBank/DDBJ databases">
        <title>Complete Genome Sequence of Flavobacterium sediminilitoris YSM-43, Isolated from a Tidal Sediment.</title>
        <authorList>
            <person name="Lee P.A."/>
        </authorList>
    </citation>
    <scope>NUCLEOTIDE SEQUENCE</scope>
    <source>
        <strain evidence="3">YSM-43</strain>
    </source>
</reference>
<organism evidence="3 4">
    <name type="scientific">Flavobacterium sediminilitoris</name>
    <dbReference type="NCBI Taxonomy" id="2024526"/>
    <lineage>
        <taxon>Bacteria</taxon>
        <taxon>Pseudomonadati</taxon>
        <taxon>Bacteroidota</taxon>
        <taxon>Flavobacteriia</taxon>
        <taxon>Flavobacteriales</taxon>
        <taxon>Flavobacteriaceae</taxon>
        <taxon>Flavobacterium</taxon>
    </lineage>
</organism>
<proteinExistence type="predicted"/>
<feature type="domain" description="DUF6443" evidence="2">
    <location>
        <begin position="26"/>
        <end position="163"/>
    </location>
</feature>
<dbReference type="InterPro" id="IPR050708">
    <property type="entry name" value="T6SS_VgrG/RHS"/>
</dbReference>
<dbReference type="RefSeq" id="WP_246914850.1">
    <property type="nucleotide sequence ID" value="NZ_CP090145.1"/>
</dbReference>
<dbReference type="NCBIfam" id="TIGR03696">
    <property type="entry name" value="Rhs_assc_core"/>
    <property type="match status" value="1"/>
</dbReference>